<dbReference type="InterPro" id="IPR023214">
    <property type="entry name" value="HAD_sf"/>
</dbReference>
<comment type="cofactor">
    <cofactor evidence="1">
        <name>Mg(2+)</name>
        <dbReference type="ChEBI" id="CHEBI:18420"/>
    </cofactor>
</comment>
<keyword evidence="3 5" id="KW-0378">Hydrolase</keyword>
<keyword evidence="2" id="KW-0479">Metal-binding</keyword>
<dbReference type="SFLD" id="SFLDS00003">
    <property type="entry name" value="Haloacid_Dehalogenase"/>
    <property type="match status" value="1"/>
</dbReference>
<evidence type="ECO:0000256" key="1">
    <source>
        <dbReference type="ARBA" id="ARBA00001946"/>
    </source>
</evidence>
<evidence type="ECO:0000313" key="5">
    <source>
        <dbReference type="EMBL" id="MBU2689380.1"/>
    </source>
</evidence>
<reference evidence="5" key="1">
    <citation type="submission" date="2021-05" db="EMBL/GenBank/DDBJ databases">
        <title>Energy efficiency and biological interactions define the core microbiome of deep oligotrophic groundwater.</title>
        <authorList>
            <person name="Mehrshad M."/>
            <person name="Lopez-Fernandez M."/>
            <person name="Bell E."/>
            <person name="Bernier-Latmani R."/>
            <person name="Bertilsson S."/>
            <person name="Dopson M."/>
        </authorList>
    </citation>
    <scope>NUCLEOTIDE SEQUENCE</scope>
    <source>
        <strain evidence="5">Modern_marine.mb.64</strain>
    </source>
</reference>
<dbReference type="PANTHER" id="PTHR46470:SF2">
    <property type="entry name" value="GLYCERALDEHYDE 3-PHOSPHATE PHOSPHATASE"/>
    <property type="match status" value="1"/>
</dbReference>
<dbReference type="NCBIfam" id="TIGR01549">
    <property type="entry name" value="HAD-SF-IA-v1"/>
    <property type="match status" value="1"/>
</dbReference>
<protein>
    <submittedName>
        <fullName evidence="5">HAD-IA family hydrolase</fullName>
    </submittedName>
</protein>
<dbReference type="PRINTS" id="PR00413">
    <property type="entry name" value="HADHALOGNASE"/>
</dbReference>
<dbReference type="SUPFAM" id="SSF56784">
    <property type="entry name" value="HAD-like"/>
    <property type="match status" value="1"/>
</dbReference>
<dbReference type="GO" id="GO:0044281">
    <property type="term" value="P:small molecule metabolic process"/>
    <property type="evidence" value="ECO:0007669"/>
    <property type="project" value="UniProtKB-ARBA"/>
</dbReference>
<comment type="caution">
    <text evidence="5">The sequence shown here is derived from an EMBL/GenBank/DDBJ whole genome shotgun (WGS) entry which is preliminary data.</text>
</comment>
<evidence type="ECO:0000256" key="4">
    <source>
        <dbReference type="ARBA" id="ARBA00022842"/>
    </source>
</evidence>
<gene>
    <name evidence="5" type="ORF">KJ970_00505</name>
</gene>
<evidence type="ECO:0000256" key="3">
    <source>
        <dbReference type="ARBA" id="ARBA00022801"/>
    </source>
</evidence>
<dbReference type="Pfam" id="PF13419">
    <property type="entry name" value="HAD_2"/>
    <property type="match status" value="1"/>
</dbReference>
<dbReference type="Proteomes" id="UP000777784">
    <property type="component" value="Unassembled WGS sequence"/>
</dbReference>
<accession>A0A948W4W0</accession>
<keyword evidence="4" id="KW-0460">Magnesium</keyword>
<dbReference type="InterPro" id="IPR041492">
    <property type="entry name" value="HAD_2"/>
</dbReference>
<dbReference type="InterPro" id="IPR051400">
    <property type="entry name" value="HAD-like_hydrolase"/>
</dbReference>
<dbReference type="GO" id="GO:0016791">
    <property type="term" value="F:phosphatase activity"/>
    <property type="evidence" value="ECO:0007669"/>
    <property type="project" value="TreeGrafter"/>
</dbReference>
<dbReference type="GO" id="GO:0046872">
    <property type="term" value="F:metal ion binding"/>
    <property type="evidence" value="ECO:0007669"/>
    <property type="project" value="UniProtKB-KW"/>
</dbReference>
<name>A0A948W4W0_UNCEI</name>
<dbReference type="InterPro" id="IPR036412">
    <property type="entry name" value="HAD-like_sf"/>
</dbReference>
<dbReference type="Gene3D" id="3.40.50.1000">
    <property type="entry name" value="HAD superfamily/HAD-like"/>
    <property type="match status" value="1"/>
</dbReference>
<dbReference type="PANTHER" id="PTHR46470">
    <property type="entry name" value="N-ACYLNEURAMINATE-9-PHOSPHATASE"/>
    <property type="match status" value="1"/>
</dbReference>
<dbReference type="SFLD" id="SFLDG01129">
    <property type="entry name" value="C1.5:_HAD__Beta-PGM__Phosphata"/>
    <property type="match status" value="1"/>
</dbReference>
<proteinExistence type="predicted"/>
<organism evidence="5 6">
    <name type="scientific">Eiseniibacteriota bacterium</name>
    <dbReference type="NCBI Taxonomy" id="2212470"/>
    <lineage>
        <taxon>Bacteria</taxon>
        <taxon>Candidatus Eiseniibacteriota</taxon>
    </lineage>
</organism>
<dbReference type="InterPro" id="IPR006439">
    <property type="entry name" value="HAD-SF_hydro_IA"/>
</dbReference>
<evidence type="ECO:0000256" key="2">
    <source>
        <dbReference type="ARBA" id="ARBA00022723"/>
    </source>
</evidence>
<dbReference type="EMBL" id="JAHJDP010000004">
    <property type="protein sequence ID" value="MBU2689380.1"/>
    <property type="molecule type" value="Genomic_DNA"/>
</dbReference>
<dbReference type="Gene3D" id="1.10.150.520">
    <property type="match status" value="1"/>
</dbReference>
<evidence type="ECO:0000313" key="6">
    <source>
        <dbReference type="Proteomes" id="UP000777784"/>
    </source>
</evidence>
<dbReference type="AlphaFoldDB" id="A0A948W4W0"/>
<sequence length="229" mass="26181">MIRAVLFDLDNTLTDFMKMKEESILAGVQGMIDMGLEMAPKEARRRIYDIYDLKGIEYQKVFDQFLKETYGSVPPELLAAGIVNYRRARDSYLILYPHVDLTLMSLLRRNIRLAVISDAPSLQAWQRLHHLKLHHVFETVVTFETTGEYKPSPQPFQKALDHFGLEPPEVLMVGDWPERDMVGAARLGIRTIFARYGDTKGVVHSGADYEIDDIIQLLDIIDKINASVT</sequence>